<sequence length="122" mass="13543">MKHAKPPPSRHVVNWDHPDLKSLLDKTAGWGLGHRGVFEPVPCELHVGWGAVVGRPASLLYEGEGVLVIAANFVISPAENVRIDYLQAGRMRSRWGIVVEGRAGLRAEDAENGTRVYWVHMR</sequence>
<organism evidence="1">
    <name type="scientific">Rhodanobacter sp. IGA1.0</name>
    <dbReference type="NCBI Taxonomy" id="3158582"/>
    <lineage>
        <taxon>Bacteria</taxon>
        <taxon>Pseudomonadati</taxon>
        <taxon>Pseudomonadota</taxon>
        <taxon>Gammaproteobacteria</taxon>
        <taxon>Lysobacterales</taxon>
        <taxon>Rhodanobacteraceae</taxon>
        <taxon>Rhodanobacter</taxon>
    </lineage>
</organism>
<name>A0AAU7QN51_9GAMM</name>
<reference evidence="1" key="1">
    <citation type="submission" date="2024-06" db="EMBL/GenBank/DDBJ databases">
        <authorList>
            <person name="Sun Y."/>
        </authorList>
    </citation>
    <scope>NUCLEOTIDE SEQUENCE</scope>
    <source>
        <strain evidence="1">IGA1.0</strain>
    </source>
</reference>
<dbReference type="EMBL" id="CP157948">
    <property type="protein sequence ID" value="XBS90763.1"/>
    <property type="molecule type" value="Genomic_DNA"/>
</dbReference>
<accession>A0AAU7QN51</accession>
<gene>
    <name evidence="1" type="ORF">ABNK63_03740</name>
</gene>
<protein>
    <submittedName>
        <fullName evidence="1">Uncharacterized protein</fullName>
    </submittedName>
</protein>
<dbReference type="RefSeq" id="WP_350016727.1">
    <property type="nucleotide sequence ID" value="NZ_CP157948.1"/>
</dbReference>
<dbReference type="AlphaFoldDB" id="A0AAU7QN51"/>
<proteinExistence type="predicted"/>
<evidence type="ECO:0000313" key="1">
    <source>
        <dbReference type="EMBL" id="XBS90763.1"/>
    </source>
</evidence>